<dbReference type="RefSeq" id="WP_161008133.1">
    <property type="nucleotide sequence ID" value="NZ_WWCN01000012.1"/>
</dbReference>
<dbReference type="Proteomes" id="UP000479335">
    <property type="component" value="Unassembled WGS sequence"/>
</dbReference>
<reference evidence="1 2" key="1">
    <citation type="submission" date="2019-12" db="EMBL/GenBank/DDBJ databases">
        <title>Novel species isolated from a subtropical stream in China.</title>
        <authorList>
            <person name="Lu H."/>
        </authorList>
    </citation>
    <scope>NUCLEOTIDE SEQUENCE [LARGE SCALE GENOMIC DNA]</scope>
    <source>
        <strain evidence="1 2">FT135W</strain>
    </source>
</reference>
<proteinExistence type="predicted"/>
<dbReference type="EMBL" id="WWCN01000012">
    <property type="protein sequence ID" value="MYM24666.1"/>
    <property type="molecule type" value="Genomic_DNA"/>
</dbReference>
<dbReference type="AlphaFoldDB" id="A0A6L8KBC3"/>
<evidence type="ECO:0000313" key="2">
    <source>
        <dbReference type="Proteomes" id="UP000479335"/>
    </source>
</evidence>
<protein>
    <submittedName>
        <fullName evidence="1">Uncharacterized protein</fullName>
    </submittedName>
</protein>
<organism evidence="1 2">
    <name type="scientific">Duganella flavida</name>
    <dbReference type="NCBI Taxonomy" id="2692175"/>
    <lineage>
        <taxon>Bacteria</taxon>
        <taxon>Pseudomonadati</taxon>
        <taxon>Pseudomonadota</taxon>
        <taxon>Betaproteobacteria</taxon>
        <taxon>Burkholderiales</taxon>
        <taxon>Oxalobacteraceae</taxon>
        <taxon>Telluria group</taxon>
        <taxon>Duganella</taxon>
    </lineage>
</organism>
<dbReference type="Gene3D" id="3.40.1260.10">
    <property type="entry name" value="DsrEFH-like"/>
    <property type="match status" value="1"/>
</dbReference>
<accession>A0A6L8KBC3</accession>
<dbReference type="SUPFAM" id="SSF75169">
    <property type="entry name" value="DsrEFH-like"/>
    <property type="match status" value="1"/>
</dbReference>
<dbReference type="PANTHER" id="PTHR37691:SF1">
    <property type="entry name" value="BLR3518 PROTEIN"/>
    <property type="match status" value="1"/>
</dbReference>
<dbReference type="PANTHER" id="PTHR37691">
    <property type="entry name" value="BLR3518 PROTEIN"/>
    <property type="match status" value="1"/>
</dbReference>
<evidence type="ECO:0000313" key="1">
    <source>
        <dbReference type="EMBL" id="MYM24666.1"/>
    </source>
</evidence>
<keyword evidence="2" id="KW-1185">Reference proteome</keyword>
<name>A0A6L8KBC3_9BURK</name>
<gene>
    <name evidence="1" type="ORF">GTP46_18680</name>
</gene>
<comment type="caution">
    <text evidence="1">The sequence shown here is derived from an EMBL/GenBank/DDBJ whole genome shotgun (WGS) entry which is preliminary data.</text>
</comment>
<dbReference type="InterPro" id="IPR027396">
    <property type="entry name" value="DsrEFH-like"/>
</dbReference>
<sequence>MKNHITLRDVLIATFVSIVLTNPVRAEYVEPNIKHAPYGEVKVVVPITSDDPAVWLFRLRNVGNGITVTGGLGGGMQVKIVMYGAGIKLLSQPIDPKIKEAIDAARAAGAQFNVCNVTLKGMKLDWHALYGLKEEDIVPSGFAEVGWLASHGWAVDPAN</sequence>